<name>Q5B8C4_EMENI</name>
<dbReference type="Gene3D" id="3.50.50.60">
    <property type="entry name" value="FAD/NAD(P)-binding domain"/>
    <property type="match status" value="1"/>
</dbReference>
<feature type="active site" description="Proton acceptor" evidence="2">
    <location>
        <position position="546"/>
    </location>
</feature>
<dbReference type="GO" id="GO:0016614">
    <property type="term" value="F:oxidoreductase activity, acting on CH-OH group of donors"/>
    <property type="evidence" value="ECO:0007669"/>
    <property type="project" value="InterPro"/>
</dbReference>
<dbReference type="InterPro" id="IPR036188">
    <property type="entry name" value="FAD/NAD-bd_sf"/>
</dbReference>
<feature type="domain" description="Glucose-methanol-choline oxidoreductase N-terminal" evidence="6">
    <location>
        <begin position="267"/>
        <end position="281"/>
    </location>
</feature>
<dbReference type="EMBL" id="BN001306">
    <property type="protein sequence ID" value="CBF83192.1"/>
    <property type="molecule type" value="Genomic_DNA"/>
</dbReference>
<dbReference type="InterPro" id="IPR007867">
    <property type="entry name" value="GMC_OxRtase_C"/>
</dbReference>
<dbReference type="PANTHER" id="PTHR11552">
    <property type="entry name" value="GLUCOSE-METHANOL-CHOLINE GMC OXIDOREDUCTASE"/>
    <property type="match status" value="1"/>
</dbReference>
<dbReference type="OMA" id="KRWTTFM"/>
<dbReference type="InParanoid" id="Q5B8C4"/>
<dbReference type="PIRSF" id="PIRSF000137">
    <property type="entry name" value="Alcohol_oxidase"/>
    <property type="match status" value="1"/>
</dbReference>
<feature type="binding site" evidence="3">
    <location>
        <begin position="501"/>
        <end position="502"/>
    </location>
    <ligand>
        <name>FAD</name>
        <dbReference type="ChEBI" id="CHEBI:57692"/>
    </ligand>
</feature>
<keyword evidence="8" id="KW-1185">Reference proteome</keyword>
<feature type="active site" description="Proton donor" evidence="2">
    <location>
        <position position="502"/>
    </location>
</feature>
<comment type="similarity">
    <text evidence="1 4">Belongs to the GMC oxidoreductase family.</text>
</comment>
<dbReference type="PROSITE" id="PS00624">
    <property type="entry name" value="GMC_OXRED_2"/>
    <property type="match status" value="1"/>
</dbReference>
<dbReference type="PANTHER" id="PTHR11552:SF134">
    <property type="entry name" value="GLUCOSE-METHANOL-CHOLINE OXIDOREDUCTASE N-TERMINAL DOMAIN-CONTAINING PROTEIN"/>
    <property type="match status" value="1"/>
</dbReference>
<dbReference type="Proteomes" id="UP000000560">
    <property type="component" value="Chromosome VI"/>
</dbReference>
<evidence type="ECO:0000256" key="1">
    <source>
        <dbReference type="ARBA" id="ARBA00010790"/>
    </source>
</evidence>
<dbReference type="eggNOG" id="KOG1238">
    <property type="taxonomic scope" value="Eukaryota"/>
</dbReference>
<accession>Q5B8C4</accession>
<evidence type="ECO:0000256" key="3">
    <source>
        <dbReference type="PIRSR" id="PIRSR000137-2"/>
    </source>
</evidence>
<evidence type="ECO:0000313" key="7">
    <source>
        <dbReference type="EMBL" id="CBF83192.1"/>
    </source>
</evidence>
<accession>C8VIA4</accession>
<dbReference type="GO" id="GO:0016491">
    <property type="term" value="F:oxidoreductase activity"/>
    <property type="evidence" value="ECO:0000318"/>
    <property type="project" value="GO_Central"/>
</dbReference>
<keyword evidence="3 4" id="KW-0274">FAD</keyword>
<dbReference type="CAZy" id="AA3">
    <property type="family name" value="Auxiliary Activities 3"/>
</dbReference>
<dbReference type="GO" id="GO:0050660">
    <property type="term" value="F:flavin adenine dinucleotide binding"/>
    <property type="evidence" value="ECO:0007669"/>
    <property type="project" value="InterPro"/>
</dbReference>
<comment type="cofactor">
    <cofactor evidence="3">
        <name>FAD</name>
        <dbReference type="ChEBI" id="CHEBI:57692"/>
    </cofactor>
</comment>
<dbReference type="Pfam" id="PF05199">
    <property type="entry name" value="GMC_oxred_C"/>
    <property type="match status" value="1"/>
</dbReference>
<dbReference type="Pfam" id="PF00732">
    <property type="entry name" value="GMC_oxred_N"/>
    <property type="match status" value="1"/>
</dbReference>
<dbReference type="Gene3D" id="3.30.560.10">
    <property type="entry name" value="Glucose Oxidase, domain 3"/>
    <property type="match status" value="1"/>
</dbReference>
<dbReference type="OrthoDB" id="269227at2759"/>
<protein>
    <recommendedName>
        <fullName evidence="5 6">Glucose-methanol-choline oxidoreductase N-terminal domain-containing protein</fullName>
    </recommendedName>
</protein>
<evidence type="ECO:0000259" key="6">
    <source>
        <dbReference type="PROSITE" id="PS00624"/>
    </source>
</evidence>
<reference evidence="8" key="2">
    <citation type="journal article" date="2009" name="Fungal Genet. Biol.">
        <title>The 2008 update of the Aspergillus nidulans genome annotation: a community effort.</title>
        <authorList>
            <person name="Wortman J.R."/>
            <person name="Gilsenan J.M."/>
            <person name="Joardar V."/>
            <person name="Deegan J."/>
            <person name="Clutterbuck J."/>
            <person name="Andersen M.R."/>
            <person name="Archer D."/>
            <person name="Bencina M."/>
            <person name="Braus G."/>
            <person name="Coutinho P."/>
            <person name="von Dohren H."/>
            <person name="Doonan J."/>
            <person name="Driessen A.J."/>
            <person name="Durek P."/>
            <person name="Espeso E."/>
            <person name="Fekete E."/>
            <person name="Flipphi M."/>
            <person name="Estrada C.G."/>
            <person name="Geysens S."/>
            <person name="Goldman G."/>
            <person name="de Groot P.W."/>
            <person name="Hansen K."/>
            <person name="Harris S.D."/>
            <person name="Heinekamp T."/>
            <person name="Helmstaedt K."/>
            <person name="Henrissat B."/>
            <person name="Hofmann G."/>
            <person name="Homan T."/>
            <person name="Horio T."/>
            <person name="Horiuchi H."/>
            <person name="James S."/>
            <person name="Jones M."/>
            <person name="Karaffa L."/>
            <person name="Karanyi Z."/>
            <person name="Kato M."/>
            <person name="Keller N."/>
            <person name="Kelly D.E."/>
            <person name="Kiel J.A."/>
            <person name="Kim J.M."/>
            <person name="van der Klei I.J."/>
            <person name="Klis F.M."/>
            <person name="Kovalchuk A."/>
            <person name="Krasevec N."/>
            <person name="Kubicek C.P."/>
            <person name="Liu B."/>
            <person name="Maccabe A."/>
            <person name="Meyer V."/>
            <person name="Mirabito P."/>
            <person name="Miskei M."/>
            <person name="Mos M."/>
            <person name="Mullins J."/>
            <person name="Nelson D.R."/>
            <person name="Nielsen J."/>
            <person name="Oakley B.R."/>
            <person name="Osmani S.A."/>
            <person name="Pakula T."/>
            <person name="Paszewski A."/>
            <person name="Paulsen I."/>
            <person name="Pilsyk S."/>
            <person name="Pocsi I."/>
            <person name="Punt P.J."/>
            <person name="Ram A.F."/>
            <person name="Ren Q."/>
            <person name="Robellet X."/>
            <person name="Robson G."/>
            <person name="Seiboth B."/>
            <person name="van Solingen P."/>
            <person name="Specht T."/>
            <person name="Sun J."/>
            <person name="Taheri-Talesh N."/>
            <person name="Takeshita N."/>
            <person name="Ussery D."/>
            <person name="vanKuyk P.A."/>
            <person name="Visser H."/>
            <person name="van de Vondervoort P.J."/>
            <person name="de Vries R.P."/>
            <person name="Walton J."/>
            <person name="Xiang X."/>
            <person name="Xiong Y."/>
            <person name="Zeng A.P."/>
            <person name="Brandt B.W."/>
            <person name="Cornell M.J."/>
            <person name="van den Hondel C.A."/>
            <person name="Visser J."/>
            <person name="Oliver S.G."/>
            <person name="Turner G."/>
        </authorList>
    </citation>
    <scope>GENOME REANNOTATION</scope>
    <source>
        <strain evidence="8">FGSC A4 / ATCC 38163 / CBS 112.46 / NRRL 194 / M139</strain>
    </source>
</reference>
<evidence type="ECO:0000259" key="5">
    <source>
        <dbReference type="PROSITE" id="PS00623"/>
    </source>
</evidence>
<dbReference type="AlphaFoldDB" id="Q5B8C4"/>
<evidence type="ECO:0000256" key="4">
    <source>
        <dbReference type="RuleBase" id="RU003968"/>
    </source>
</evidence>
<dbReference type="InterPro" id="IPR000172">
    <property type="entry name" value="GMC_OxRdtase_N"/>
</dbReference>
<dbReference type="RefSeq" id="XP_660810.1">
    <property type="nucleotide sequence ID" value="XM_655718.2"/>
</dbReference>
<organism evidence="7 8">
    <name type="scientific">Emericella nidulans (strain FGSC A4 / ATCC 38163 / CBS 112.46 / NRRL 194 / M139)</name>
    <name type="common">Aspergillus nidulans</name>
    <dbReference type="NCBI Taxonomy" id="227321"/>
    <lineage>
        <taxon>Eukaryota</taxon>
        <taxon>Fungi</taxon>
        <taxon>Dikarya</taxon>
        <taxon>Ascomycota</taxon>
        <taxon>Pezizomycotina</taxon>
        <taxon>Eurotiomycetes</taxon>
        <taxon>Eurotiomycetidae</taxon>
        <taxon>Eurotiales</taxon>
        <taxon>Aspergillaceae</taxon>
        <taxon>Aspergillus</taxon>
        <taxon>Aspergillus subgen. Nidulantes</taxon>
    </lineage>
</organism>
<feature type="binding site" evidence="3">
    <location>
        <position position="87"/>
    </location>
    <ligand>
        <name>FAD</name>
        <dbReference type="ChEBI" id="CHEBI:57692"/>
    </ligand>
</feature>
<reference evidence="8" key="1">
    <citation type="journal article" date="2005" name="Nature">
        <title>Sequencing of Aspergillus nidulans and comparative analysis with A. fumigatus and A. oryzae.</title>
        <authorList>
            <person name="Galagan J.E."/>
            <person name="Calvo S.E."/>
            <person name="Cuomo C."/>
            <person name="Ma L.J."/>
            <person name="Wortman J.R."/>
            <person name="Batzoglou S."/>
            <person name="Lee S.I."/>
            <person name="Basturkmen M."/>
            <person name="Spevak C.C."/>
            <person name="Clutterbuck J."/>
            <person name="Kapitonov V."/>
            <person name="Jurka J."/>
            <person name="Scazzocchio C."/>
            <person name="Farman M."/>
            <person name="Butler J."/>
            <person name="Purcell S."/>
            <person name="Harris S."/>
            <person name="Braus G.H."/>
            <person name="Draht O."/>
            <person name="Busch S."/>
            <person name="D'Enfert C."/>
            <person name="Bouchier C."/>
            <person name="Goldman G.H."/>
            <person name="Bell-Pedersen D."/>
            <person name="Griffiths-Jones S."/>
            <person name="Doonan J.H."/>
            <person name="Yu J."/>
            <person name="Vienken K."/>
            <person name="Pain A."/>
            <person name="Freitag M."/>
            <person name="Selker E.U."/>
            <person name="Archer D.B."/>
            <person name="Penalva M.A."/>
            <person name="Oakley B.R."/>
            <person name="Momany M."/>
            <person name="Tanaka T."/>
            <person name="Kumagai T."/>
            <person name="Asai K."/>
            <person name="Machida M."/>
            <person name="Nierman W.C."/>
            <person name="Denning D.W."/>
            <person name="Caddick M."/>
            <person name="Hynes M."/>
            <person name="Paoletti M."/>
            <person name="Fischer R."/>
            <person name="Miller B."/>
            <person name="Dyer P."/>
            <person name="Sachs M.S."/>
            <person name="Osmani S.A."/>
            <person name="Birren B.W."/>
        </authorList>
    </citation>
    <scope>NUCLEOTIDE SEQUENCE [LARGE SCALE GENOMIC DNA]</scope>
    <source>
        <strain evidence="8">FGSC A4 / ATCC 38163 / CBS 112.46 / NRRL 194 / M139</strain>
    </source>
</reference>
<proteinExistence type="inferred from homology"/>
<feature type="binding site" evidence="3">
    <location>
        <position position="236"/>
    </location>
    <ligand>
        <name>FAD</name>
        <dbReference type="ChEBI" id="CHEBI:57692"/>
    </ligand>
</feature>
<dbReference type="VEuPathDB" id="FungiDB:AN3206"/>
<keyword evidence="4" id="KW-0285">Flavoprotein</keyword>
<sequence>MTAHPTWDFIIVGSGPAGSTLASKLALSAAQPRILLLEAGQRKDDRTLRVSGNRWTTFQEADINWGYKTTPQEHCNGREIDYSRGKVLGGGSAINFGIYTVGAKDDYDAWAEIVGDDLFNWENMKERFKAIENFDTSIKNEAYRSFAAPKSEDHGRDGALKLSYAEEWEEDLPLVMDAFRQAGVKWNMDHNSGDPIGVGLAINSVHRGVRSTASDVIDDTLAKRADNLEVRTGMTVRKVVFDGDKAVGVQVGDEVFYASKEVILSGGSLDTPRILMHSGIGPADHLKEFGIPVFKDVPCIGQGLRDHPFVPICYLRNPSTNDRNAFYGSQEAMDAAMKQWLVDGSGPWARHGAQLMMGWLKSDAVTKSAEFAALPKDVQTFLNRPTVPHYEVSAGFPLHMLAPELTKDYSYVCLLAFLMNEQSAGEVRLQSSNPEVPLLFNANFMAHPYDRRVCVEAVREVLAVTNHPAFAKDTVNMILGPKSDSEEDILDHWRNTIVSSWHMTGTVKMGKRGEQDAAVDKSFRLMGVDGLRVADMSVVPVLANNHTQATAYVTGSTAADVLIKEYGLDSTVSRL</sequence>
<evidence type="ECO:0000256" key="2">
    <source>
        <dbReference type="PIRSR" id="PIRSR000137-1"/>
    </source>
</evidence>
<feature type="domain" description="Glucose-methanol-choline oxidoreductase N-terminal" evidence="5">
    <location>
        <begin position="85"/>
        <end position="108"/>
    </location>
</feature>
<dbReference type="SUPFAM" id="SSF51905">
    <property type="entry name" value="FAD/NAD(P)-binding domain"/>
    <property type="match status" value="1"/>
</dbReference>
<dbReference type="KEGG" id="ani:ANIA_03206"/>
<dbReference type="PROSITE" id="PS00623">
    <property type="entry name" value="GMC_OXRED_1"/>
    <property type="match status" value="1"/>
</dbReference>
<dbReference type="SUPFAM" id="SSF54373">
    <property type="entry name" value="FAD-linked reductases, C-terminal domain"/>
    <property type="match status" value="1"/>
</dbReference>
<evidence type="ECO:0000313" key="8">
    <source>
        <dbReference type="Proteomes" id="UP000000560"/>
    </source>
</evidence>
<dbReference type="HOGENOM" id="CLU_002865_6_3_1"/>
<gene>
    <name evidence="7" type="ORF">ANIA_03206</name>
</gene>
<dbReference type="InterPro" id="IPR012132">
    <property type="entry name" value="GMC_OxRdtase"/>
</dbReference>
<dbReference type="GeneID" id="2874328"/>